<dbReference type="InterPro" id="IPR005018">
    <property type="entry name" value="DOMON_domain"/>
</dbReference>
<protein>
    <submittedName>
        <fullName evidence="16">Putative ferric-chelate reductase 1</fullName>
    </submittedName>
</protein>
<evidence type="ECO:0000256" key="12">
    <source>
        <dbReference type="SAM" id="SignalP"/>
    </source>
</evidence>
<dbReference type="CDD" id="cd08760">
    <property type="entry name" value="Cyt_b561_FRRS1_like"/>
    <property type="match status" value="1"/>
</dbReference>
<evidence type="ECO:0000256" key="3">
    <source>
        <dbReference type="ARBA" id="ARBA00009195"/>
    </source>
</evidence>
<evidence type="ECO:0000256" key="6">
    <source>
        <dbReference type="ARBA" id="ARBA00022982"/>
    </source>
</evidence>
<dbReference type="Ensembl" id="ENSSRHT00000096471.1">
    <property type="protein sequence ID" value="ENSSRHP00000093928.1"/>
    <property type="gene ID" value="ENSSRHG00000046278.1"/>
</dbReference>
<keyword evidence="4" id="KW-0813">Transport</keyword>
<keyword evidence="8" id="KW-0408">Iron</keyword>
<dbReference type="InterPro" id="IPR006593">
    <property type="entry name" value="Cyt_b561/ferric_Rdtase_TM"/>
</dbReference>
<keyword evidence="6" id="KW-0249">Electron transport</keyword>
<keyword evidence="7 11" id="KW-1133">Transmembrane helix</keyword>
<dbReference type="InterPro" id="IPR051237">
    <property type="entry name" value="Ferric-chelate_Red/DefProt"/>
</dbReference>
<dbReference type="GO" id="GO:0016020">
    <property type="term" value="C:membrane"/>
    <property type="evidence" value="ECO:0007669"/>
    <property type="project" value="UniProtKB-SubCell"/>
</dbReference>
<evidence type="ECO:0000256" key="4">
    <source>
        <dbReference type="ARBA" id="ARBA00022448"/>
    </source>
</evidence>
<feature type="transmembrane region" description="Helical" evidence="11">
    <location>
        <begin position="382"/>
        <end position="401"/>
    </location>
</feature>
<comment type="similarity">
    <text evidence="3">Belongs to the FRRS1 family.</text>
</comment>
<keyword evidence="12" id="KW-0732">Signal</keyword>
<evidence type="ECO:0000256" key="1">
    <source>
        <dbReference type="ARBA" id="ARBA00001970"/>
    </source>
</evidence>
<feature type="transmembrane region" description="Helical" evidence="11">
    <location>
        <begin position="448"/>
        <end position="470"/>
    </location>
</feature>
<dbReference type="PANTHER" id="PTHR45828">
    <property type="entry name" value="CYTOCHROME B561/FERRIC REDUCTASE TRANSMEMBRANE"/>
    <property type="match status" value="1"/>
</dbReference>
<feature type="domain" description="Cytochrome b561" evidence="14">
    <location>
        <begin position="341"/>
        <end position="544"/>
    </location>
</feature>
<reference evidence="16" key="2">
    <citation type="submission" date="2025-09" db="UniProtKB">
        <authorList>
            <consortium name="Ensembl"/>
        </authorList>
    </citation>
    <scope>IDENTIFICATION</scope>
</reference>
<evidence type="ECO:0000256" key="7">
    <source>
        <dbReference type="ARBA" id="ARBA00022989"/>
    </source>
</evidence>
<dbReference type="PROSITE" id="PS50939">
    <property type="entry name" value="CYTOCHROME_B561"/>
    <property type="match status" value="1"/>
</dbReference>
<evidence type="ECO:0000259" key="13">
    <source>
        <dbReference type="PROSITE" id="PS50836"/>
    </source>
</evidence>
<evidence type="ECO:0000313" key="16">
    <source>
        <dbReference type="Ensembl" id="ENSSRHP00000093928.1"/>
    </source>
</evidence>
<keyword evidence="9 11" id="KW-0472">Membrane</keyword>
<evidence type="ECO:0000313" key="17">
    <source>
        <dbReference type="Proteomes" id="UP000472270"/>
    </source>
</evidence>
<feature type="signal peptide" evidence="12">
    <location>
        <begin position="1"/>
        <end position="32"/>
    </location>
</feature>
<feature type="transmembrane region" description="Helical" evidence="11">
    <location>
        <begin position="421"/>
        <end position="442"/>
    </location>
</feature>
<dbReference type="CDD" id="cd09628">
    <property type="entry name" value="DOMON_SDR_2_like"/>
    <property type="match status" value="1"/>
</dbReference>
<dbReference type="SMART" id="SM00665">
    <property type="entry name" value="B561"/>
    <property type="match status" value="1"/>
</dbReference>
<dbReference type="SMART" id="SM00664">
    <property type="entry name" value="DoH"/>
    <property type="match status" value="1"/>
</dbReference>
<evidence type="ECO:0000259" key="14">
    <source>
        <dbReference type="PROSITE" id="PS50939"/>
    </source>
</evidence>
<comment type="cofactor">
    <cofactor evidence="1">
        <name>heme b</name>
        <dbReference type="ChEBI" id="CHEBI:60344"/>
    </cofactor>
</comment>
<feature type="domain" description="DOMON" evidence="13">
    <location>
        <begin position="221"/>
        <end position="336"/>
    </location>
</feature>
<dbReference type="Gene3D" id="1.20.120.1770">
    <property type="match status" value="1"/>
</dbReference>
<evidence type="ECO:0000256" key="10">
    <source>
        <dbReference type="ARBA" id="ARBA00023180"/>
    </source>
</evidence>
<dbReference type="PANTHER" id="PTHR45828:SF44">
    <property type="entry name" value="FERRIC-CHELATE REDUCTASE 1-RELATED"/>
    <property type="match status" value="1"/>
</dbReference>
<evidence type="ECO:0000256" key="8">
    <source>
        <dbReference type="ARBA" id="ARBA00023004"/>
    </source>
</evidence>
<evidence type="ECO:0000256" key="11">
    <source>
        <dbReference type="SAM" id="Phobius"/>
    </source>
</evidence>
<evidence type="ECO:0000259" key="15">
    <source>
        <dbReference type="PROSITE" id="PS51019"/>
    </source>
</evidence>
<dbReference type="CDD" id="cd08544">
    <property type="entry name" value="Reeler"/>
    <property type="match status" value="1"/>
</dbReference>
<keyword evidence="17" id="KW-1185">Reference proteome</keyword>
<dbReference type="FunFam" id="2.60.40.4060:FF:000003">
    <property type="entry name" value="Ferric chelate reductase 1"/>
    <property type="match status" value="1"/>
</dbReference>
<dbReference type="PROSITE" id="PS51019">
    <property type="entry name" value="REELIN"/>
    <property type="match status" value="1"/>
</dbReference>
<keyword evidence="5 11" id="KW-0812">Transmembrane</keyword>
<organism evidence="16 17">
    <name type="scientific">Sinocyclocheilus rhinocerous</name>
    <dbReference type="NCBI Taxonomy" id="307959"/>
    <lineage>
        <taxon>Eukaryota</taxon>
        <taxon>Metazoa</taxon>
        <taxon>Chordata</taxon>
        <taxon>Craniata</taxon>
        <taxon>Vertebrata</taxon>
        <taxon>Euteleostomi</taxon>
        <taxon>Actinopterygii</taxon>
        <taxon>Neopterygii</taxon>
        <taxon>Teleostei</taxon>
        <taxon>Ostariophysi</taxon>
        <taxon>Cypriniformes</taxon>
        <taxon>Cyprinidae</taxon>
        <taxon>Cyprininae</taxon>
        <taxon>Sinocyclocheilus</taxon>
    </lineage>
</organism>
<feature type="domain" description="Reelin" evidence="15">
    <location>
        <begin position="27"/>
        <end position="190"/>
    </location>
</feature>
<keyword evidence="10" id="KW-0325">Glycoprotein</keyword>
<dbReference type="Proteomes" id="UP000472270">
    <property type="component" value="Unassembled WGS sequence"/>
</dbReference>
<dbReference type="Gene3D" id="2.60.40.4060">
    <property type="entry name" value="Reeler domain"/>
    <property type="match status" value="1"/>
</dbReference>
<feature type="transmembrane region" description="Helical" evidence="11">
    <location>
        <begin position="559"/>
        <end position="579"/>
    </location>
</feature>
<name>A0A673N058_9TELE</name>
<feature type="transmembrane region" description="Helical" evidence="11">
    <location>
        <begin position="482"/>
        <end position="508"/>
    </location>
</feature>
<proteinExistence type="inferred from homology"/>
<reference evidence="16" key="1">
    <citation type="submission" date="2025-08" db="UniProtKB">
        <authorList>
            <consortium name="Ensembl"/>
        </authorList>
    </citation>
    <scope>IDENTIFICATION</scope>
</reference>
<feature type="transmembrane region" description="Helical" evidence="11">
    <location>
        <begin position="520"/>
        <end position="539"/>
    </location>
</feature>
<evidence type="ECO:0000256" key="2">
    <source>
        <dbReference type="ARBA" id="ARBA00004141"/>
    </source>
</evidence>
<comment type="subcellular location">
    <subcellularLocation>
        <location evidence="2">Membrane</location>
        <topology evidence="2">Multi-pass membrane protein</topology>
    </subcellularLocation>
</comment>
<evidence type="ECO:0000256" key="5">
    <source>
        <dbReference type="ARBA" id="ARBA00022692"/>
    </source>
</evidence>
<dbReference type="PROSITE" id="PS50836">
    <property type="entry name" value="DOMON"/>
    <property type="match status" value="1"/>
</dbReference>
<gene>
    <name evidence="16" type="primary">LOC107712795</name>
</gene>
<dbReference type="Pfam" id="PF03351">
    <property type="entry name" value="DOMON"/>
    <property type="match status" value="1"/>
</dbReference>
<dbReference type="Pfam" id="PF02014">
    <property type="entry name" value="Reeler"/>
    <property type="match status" value="1"/>
</dbReference>
<evidence type="ECO:0000256" key="9">
    <source>
        <dbReference type="ARBA" id="ARBA00023136"/>
    </source>
</evidence>
<dbReference type="AlphaFoldDB" id="A0A673N058"/>
<feature type="chain" id="PRO_5025452494" evidence="12">
    <location>
        <begin position="33"/>
        <end position="582"/>
    </location>
</feature>
<sequence length="582" mass="62641">MTSPFPPSRNEVCKSPQMFLYVLLCCVGVVHCYGNGRVSEVCGSMTPNHGSNSAQSSTAPFNITADKTTFKEGDQITVLLNSQSGYQFEGFMLQARRVGSTTLIGTFTVTDSSVQLLSCDGVANRAVSHTSDSKKSSIQAKWTAPTSGQLGDIEFRATFAKGFSTFWVGVKSSTVAYNGTGTSSATPNTQTVSLVSSNPDCGKTKVCFSQPSNCDPTANTGCYFMAVQTSSNQSEMRIEMFGQASGYVSIGFSDDQEMGNDDIYICGKDSSGNLQVQHAFSTGKTAPTILSLVNVTNINTALTNRNINCSFTSRNAISTGSRASSTSEYYLMIAAGSASSQGNIQIHTSKYVSSTKANLQDPSQVITGAEEFPVIVKAHGCLMLISWMTTGSIGMLIARYLKGVAKDHGCCGKDFWFMAHVSLMALSVTATAIAFILVFSYARDWSGGAHPVLGCLVMILSLIQPIVAAFRCEPQHERRFVFNWAHSFIALAIKGLAVAAIFTGLALFEEYKEDGWMLKVMGGFVTWEALMYILQDLNLRAKKKDSEICSFRSTGPETVLLVLFILGNLPFLIALLVGIGRS</sequence>
<accession>A0A673N058</accession>
<dbReference type="InterPro" id="IPR002861">
    <property type="entry name" value="Reeler_dom"/>
</dbReference>
<dbReference type="InterPro" id="IPR042307">
    <property type="entry name" value="Reeler_sf"/>
</dbReference>